<comment type="caution">
    <text evidence="5">The sequence shown here is derived from an EMBL/GenBank/DDBJ whole genome shotgun (WGS) entry which is preliminary data.</text>
</comment>
<dbReference type="InterPro" id="IPR028082">
    <property type="entry name" value="Peripla_BP_I"/>
</dbReference>
<dbReference type="InterPro" id="IPR051010">
    <property type="entry name" value="BCAA_transport"/>
</dbReference>
<dbReference type="Proteomes" id="UP000542125">
    <property type="component" value="Unassembled WGS sequence"/>
</dbReference>
<name>A0A7Y9LQ04_9BURK</name>
<reference evidence="5 6" key="1">
    <citation type="submission" date="2020-07" db="EMBL/GenBank/DDBJ databases">
        <title>Genomic Encyclopedia of Type Strains, Phase IV (KMG-V): Genome sequencing to study the core and pangenomes of soil and plant-associated prokaryotes.</title>
        <authorList>
            <person name="Whitman W."/>
        </authorList>
    </citation>
    <scope>NUCLEOTIDE SEQUENCE [LARGE SCALE GENOMIC DNA]</scope>
    <source>
        <strain evidence="5 6">SAS40</strain>
    </source>
</reference>
<evidence type="ECO:0000256" key="2">
    <source>
        <dbReference type="ARBA" id="ARBA00022729"/>
    </source>
</evidence>
<gene>
    <name evidence="5" type="ORF">FHW18_004610</name>
</gene>
<sequence length="401" mass="43650">MPRFHAVFAVCLAAAVCSVSPSAHAQGVIMIGEINSYKALPALMVPYKKGWELAQDEINTSGGLLGKKLETVFRDDNANPGDAVRVADELLVRENVDVLSGVTLSNVGLAVADFAKQRKRFFLASGPLSDRMVWENGNRYTYRLRSGTHVLAASVVAEAAKLKKKRWAIVYPNYEYGQAAVKTFKEALKKAQPDVEFVAEQAPPYGKIDAGAVAQALADAKPDAIFNVLFGVDLTKFAREGKTRGLFEGREVVSLLTGEPEYLDPLKDDAPDNWITTGYPYYSIDTPEHKAFVAAYQKKYNDYPRLNSVVGYATVKAIAAGIKKAGSTDSEKLATAFSGLSFDTPFGPSMFRAIDNQSTFGIYVGRLGVKEGKGYMKTAAYIDGATLQPTDDQVRAWRTAP</sequence>
<evidence type="ECO:0000259" key="4">
    <source>
        <dbReference type="Pfam" id="PF13458"/>
    </source>
</evidence>
<dbReference type="CDD" id="cd06330">
    <property type="entry name" value="PBP1_As_SBP-like"/>
    <property type="match status" value="1"/>
</dbReference>
<feature type="domain" description="Leucine-binding protein" evidence="4">
    <location>
        <begin position="45"/>
        <end position="368"/>
    </location>
</feature>
<feature type="signal peptide" evidence="3">
    <location>
        <begin position="1"/>
        <end position="25"/>
    </location>
</feature>
<dbReference type="InterPro" id="IPR028081">
    <property type="entry name" value="Leu-bd"/>
</dbReference>
<dbReference type="SUPFAM" id="SSF53822">
    <property type="entry name" value="Periplasmic binding protein-like I"/>
    <property type="match status" value="1"/>
</dbReference>
<evidence type="ECO:0000313" key="5">
    <source>
        <dbReference type="EMBL" id="NYE85303.1"/>
    </source>
</evidence>
<dbReference type="PANTHER" id="PTHR30483:SF37">
    <property type="entry name" value="ABC TRANSPORTER SUBSTRATE-BINDING PROTEIN"/>
    <property type="match status" value="1"/>
</dbReference>
<dbReference type="Gene3D" id="3.40.50.2300">
    <property type="match status" value="2"/>
</dbReference>
<protein>
    <submittedName>
        <fullName evidence="5">Branched-chain amino acid transport system substrate-binding protein</fullName>
    </submittedName>
</protein>
<dbReference type="Pfam" id="PF13458">
    <property type="entry name" value="Peripla_BP_6"/>
    <property type="match status" value="1"/>
</dbReference>
<evidence type="ECO:0000313" key="6">
    <source>
        <dbReference type="Proteomes" id="UP000542125"/>
    </source>
</evidence>
<evidence type="ECO:0000256" key="3">
    <source>
        <dbReference type="SAM" id="SignalP"/>
    </source>
</evidence>
<evidence type="ECO:0000256" key="1">
    <source>
        <dbReference type="ARBA" id="ARBA00010062"/>
    </source>
</evidence>
<feature type="chain" id="PRO_5030566029" evidence="3">
    <location>
        <begin position="26"/>
        <end position="401"/>
    </location>
</feature>
<comment type="similarity">
    <text evidence="1">Belongs to the leucine-binding protein family.</text>
</comment>
<dbReference type="AlphaFoldDB" id="A0A7Y9LQ04"/>
<dbReference type="EMBL" id="JACBYR010000002">
    <property type="protein sequence ID" value="NYE85303.1"/>
    <property type="molecule type" value="Genomic_DNA"/>
</dbReference>
<dbReference type="RefSeq" id="WP_179589271.1">
    <property type="nucleotide sequence ID" value="NZ_JACBYR010000002.1"/>
</dbReference>
<accession>A0A7Y9LQ04</accession>
<keyword evidence="6" id="KW-1185">Reference proteome</keyword>
<organism evidence="5 6">
    <name type="scientific">Pigmentiphaga litoralis</name>
    <dbReference type="NCBI Taxonomy" id="516702"/>
    <lineage>
        <taxon>Bacteria</taxon>
        <taxon>Pseudomonadati</taxon>
        <taxon>Pseudomonadota</taxon>
        <taxon>Betaproteobacteria</taxon>
        <taxon>Burkholderiales</taxon>
        <taxon>Alcaligenaceae</taxon>
        <taxon>Pigmentiphaga</taxon>
    </lineage>
</organism>
<proteinExistence type="inferred from homology"/>
<keyword evidence="2 3" id="KW-0732">Signal</keyword>
<dbReference type="PANTHER" id="PTHR30483">
    <property type="entry name" value="LEUCINE-SPECIFIC-BINDING PROTEIN"/>
    <property type="match status" value="1"/>
</dbReference>